<dbReference type="PANTHER" id="PTHR11669:SF8">
    <property type="entry name" value="DNA POLYMERASE III SUBUNIT DELTA"/>
    <property type="match status" value="1"/>
</dbReference>
<dbReference type="AlphaFoldDB" id="A0A6I6L7A0"/>
<evidence type="ECO:0000313" key="2">
    <source>
        <dbReference type="Proteomes" id="UP000428803"/>
    </source>
</evidence>
<dbReference type="GO" id="GO:0006261">
    <property type="term" value="P:DNA-templated DNA replication"/>
    <property type="evidence" value="ECO:0007669"/>
    <property type="project" value="TreeGrafter"/>
</dbReference>
<reference evidence="2" key="1">
    <citation type="submission" date="2019-01" db="EMBL/GenBank/DDBJ databases">
        <title>Sphingorhabdus lacus sp.nov., isolated from an oligotrophic freshwater lake.</title>
        <authorList>
            <person name="Park M."/>
        </authorList>
    </citation>
    <scope>NUCLEOTIDE SEQUENCE [LARGE SCALE GENOMIC DNA]</scope>
    <source>
        <strain evidence="2">IMCC1753</strain>
    </source>
</reference>
<organism evidence="1 2">
    <name type="scientific">Sphingorhabdus lacus</name>
    <dbReference type="NCBI Taxonomy" id="392610"/>
    <lineage>
        <taxon>Bacteria</taxon>
        <taxon>Pseudomonadati</taxon>
        <taxon>Pseudomonadota</taxon>
        <taxon>Alphaproteobacteria</taxon>
        <taxon>Sphingomonadales</taxon>
        <taxon>Sphingomonadaceae</taxon>
        <taxon>Sphingorhabdus</taxon>
    </lineage>
</organism>
<dbReference type="InterPro" id="IPR050238">
    <property type="entry name" value="DNA_Rep/Repair_Clamp_Loader"/>
</dbReference>
<dbReference type="SUPFAM" id="SSF52540">
    <property type="entry name" value="P-loop containing nucleoside triphosphate hydrolases"/>
    <property type="match status" value="1"/>
</dbReference>
<accession>A0A6I6L7A0</accession>
<dbReference type="KEGG" id="slaa:EUU25_03820"/>
<protein>
    <submittedName>
        <fullName evidence="1">AAA family ATPase</fullName>
    </submittedName>
</protein>
<dbReference type="Proteomes" id="UP000428803">
    <property type="component" value="Chromosome"/>
</dbReference>
<dbReference type="EMBL" id="CP035733">
    <property type="protein sequence ID" value="QGY79816.1"/>
    <property type="molecule type" value="Genomic_DNA"/>
</dbReference>
<sequence length="320" mass="34708">MTHLIGHDAVWRHFTSALESGKLHHGWILAGPRGLGKASFALRAAASLVDAEDRYSNLIARGTHPDILTIKRLPKEAAKDDDEPDTNAELKRSITIEQIRNLQASLTTRPGLADKRVIIIDSADDLERGGANALLKSLEEPPADTYFLLISHASDRLLPTIRSRCQMLRFEPLNHDQMTAALSDAAPEIDPADLDALIRAGKGSPGQAIDFMGLDLGKLDHAMHAIIQSGDPGNDLRVALAEQLSLKAAQQRYEAFLRLAPALIAERARRMDAAHVLAATEVWTAASALANRAIALSLDKQSVIFQMGSLLASLQTHRAS</sequence>
<keyword evidence="2" id="KW-1185">Reference proteome</keyword>
<dbReference type="OrthoDB" id="9811073at2"/>
<dbReference type="PANTHER" id="PTHR11669">
    <property type="entry name" value="REPLICATION FACTOR C / DNA POLYMERASE III GAMMA-TAU SUBUNIT"/>
    <property type="match status" value="1"/>
</dbReference>
<evidence type="ECO:0000313" key="1">
    <source>
        <dbReference type="EMBL" id="QGY79816.1"/>
    </source>
</evidence>
<proteinExistence type="predicted"/>
<dbReference type="Gene3D" id="3.40.50.300">
    <property type="entry name" value="P-loop containing nucleotide triphosphate hydrolases"/>
    <property type="match status" value="1"/>
</dbReference>
<name>A0A6I6L7A0_9SPHN</name>
<dbReference type="InterPro" id="IPR027417">
    <property type="entry name" value="P-loop_NTPase"/>
</dbReference>
<dbReference type="RefSeq" id="WP_158898438.1">
    <property type="nucleotide sequence ID" value="NZ_CP035733.1"/>
</dbReference>
<gene>
    <name evidence="1" type="ORF">EUU25_03820</name>
</gene>
<dbReference type="Pfam" id="PF13177">
    <property type="entry name" value="DNA_pol3_delta2"/>
    <property type="match status" value="1"/>
</dbReference>